<evidence type="ECO:0000313" key="3">
    <source>
        <dbReference type="Proteomes" id="UP000002012"/>
    </source>
</evidence>
<dbReference type="InterPro" id="IPR007497">
    <property type="entry name" value="SIMPL/DUF541"/>
</dbReference>
<organism evidence="2 3">
    <name type="scientific">Denitrovibrio acetiphilus (strain DSM 12809 / NBRC 114555 / N2460)</name>
    <dbReference type="NCBI Taxonomy" id="522772"/>
    <lineage>
        <taxon>Bacteria</taxon>
        <taxon>Pseudomonadati</taxon>
        <taxon>Deferribacterota</taxon>
        <taxon>Deferribacteres</taxon>
        <taxon>Deferribacterales</taxon>
        <taxon>Geovibrionaceae</taxon>
        <taxon>Denitrovibrio</taxon>
    </lineage>
</organism>
<evidence type="ECO:0000313" key="2">
    <source>
        <dbReference type="EMBL" id="ADD66832.1"/>
    </source>
</evidence>
<keyword evidence="1" id="KW-0732">Signal</keyword>
<dbReference type="InParanoid" id="D4H184"/>
<dbReference type="STRING" id="522772.Dacet_0025"/>
<dbReference type="KEGG" id="dap:Dacet_0025"/>
<evidence type="ECO:0008006" key="4">
    <source>
        <dbReference type="Google" id="ProtNLM"/>
    </source>
</evidence>
<gene>
    <name evidence="2" type="ordered locus">Dacet_0025</name>
</gene>
<protein>
    <recommendedName>
        <fullName evidence="4">Periplasmic immunogenic protein</fullName>
    </recommendedName>
</protein>
<dbReference type="AlphaFoldDB" id="D4H184"/>
<dbReference type="Proteomes" id="UP000002012">
    <property type="component" value="Chromosome"/>
</dbReference>
<accession>D4H184</accession>
<reference evidence="2 3" key="1">
    <citation type="journal article" date="2010" name="Stand. Genomic Sci.">
        <title>Complete genome sequence of Denitrovibrio acetiphilus type strain (N2460).</title>
        <authorList>
            <person name="Kiss H."/>
            <person name="Lang E."/>
            <person name="Lapidus A."/>
            <person name="Copeland A."/>
            <person name="Nolan M."/>
            <person name="Glavina Del Rio T."/>
            <person name="Chen F."/>
            <person name="Lucas S."/>
            <person name="Tice H."/>
            <person name="Cheng J.F."/>
            <person name="Han C."/>
            <person name="Goodwin L."/>
            <person name="Pitluck S."/>
            <person name="Liolios K."/>
            <person name="Pati A."/>
            <person name="Ivanova N."/>
            <person name="Mavromatis K."/>
            <person name="Chen A."/>
            <person name="Palaniappan K."/>
            <person name="Land M."/>
            <person name="Hauser L."/>
            <person name="Chang Y.J."/>
            <person name="Jeffries C.D."/>
            <person name="Detter J.C."/>
            <person name="Brettin T."/>
            <person name="Spring S."/>
            <person name="Rohde M."/>
            <person name="Goker M."/>
            <person name="Woyke T."/>
            <person name="Bristow J."/>
            <person name="Eisen J.A."/>
            <person name="Markowitz V."/>
            <person name="Hugenholtz P."/>
            <person name="Kyrpides N.C."/>
            <person name="Klenk H.P."/>
        </authorList>
    </citation>
    <scope>NUCLEOTIDE SEQUENCE [LARGE SCALE GENOMIC DNA]</scope>
    <source>
        <strain evidence="3">DSM 12809 / NBRC 114555 / N2460</strain>
    </source>
</reference>
<name>D4H184_DENA2</name>
<feature type="signal peptide" evidence="1">
    <location>
        <begin position="1"/>
        <end position="19"/>
    </location>
</feature>
<dbReference type="PaxDb" id="522772-Dacet_0025"/>
<dbReference type="RefSeq" id="WP_013009380.1">
    <property type="nucleotide sequence ID" value="NC_013943.1"/>
</dbReference>
<proteinExistence type="predicted"/>
<feature type="chain" id="PRO_5003058252" description="Periplasmic immunogenic protein" evidence="1">
    <location>
        <begin position="20"/>
        <end position="229"/>
    </location>
</feature>
<dbReference type="eggNOG" id="COG2968">
    <property type="taxonomic scope" value="Bacteria"/>
</dbReference>
<evidence type="ECO:0000256" key="1">
    <source>
        <dbReference type="SAM" id="SignalP"/>
    </source>
</evidence>
<dbReference type="EMBL" id="CP001968">
    <property type="protein sequence ID" value="ADD66832.1"/>
    <property type="molecule type" value="Genomic_DNA"/>
</dbReference>
<dbReference type="HOGENOM" id="CLU_1208161_0_0_0"/>
<keyword evidence="3" id="KW-1185">Reference proteome</keyword>
<sequence precursor="true">MRLFLVLALSLAAGSTTFAGDMPLRINDTLTVTDSVAPDTMVSTITVSATSETFATAIAKMEQIASVVKNYSEICTFNSYRVTPKYRYQDSIRHDDGFSGYIYVPCEFNNMKPYNKLLNDINSVAENDNTFDISVSPVNWTVSKSIIDAARQGLKNELITQIGAVATAYSRSTKKNCEPSAITFSGASDNMPFEMAPVMRSAKASFDTSSPDKKNSETSVSAEFMLICK</sequence>
<dbReference type="Pfam" id="PF04402">
    <property type="entry name" value="SIMPL"/>
    <property type="match status" value="1"/>
</dbReference>